<evidence type="ECO:0000256" key="2">
    <source>
        <dbReference type="SAM" id="MobiDB-lite"/>
    </source>
</evidence>
<name>A0A6L2K603_TANCI</name>
<gene>
    <name evidence="3" type="ORF">Tci_016180</name>
</gene>
<feature type="region of interest" description="Disordered" evidence="2">
    <location>
        <begin position="389"/>
        <end position="408"/>
    </location>
</feature>
<feature type="region of interest" description="Disordered" evidence="2">
    <location>
        <begin position="442"/>
        <end position="465"/>
    </location>
</feature>
<dbReference type="AlphaFoldDB" id="A0A6L2K603"/>
<feature type="compositionally biased region" description="Polar residues" evidence="2">
    <location>
        <begin position="392"/>
        <end position="401"/>
    </location>
</feature>
<evidence type="ECO:0000313" key="3">
    <source>
        <dbReference type="EMBL" id="GEU44202.1"/>
    </source>
</evidence>
<keyword evidence="1" id="KW-0175">Coiled coil</keyword>
<comment type="caution">
    <text evidence="3">The sequence shown here is derived from an EMBL/GenBank/DDBJ whole genome shotgun (WGS) entry which is preliminary data.</text>
</comment>
<sequence length="774" mass="87705">MKHYLENTDYPIWEVIQKGNGHVQVSADTHGQIRVLPPKTTEEILARERERKARTTLLMAIPEDHLAIFHKMTDAKEIWEAIKSRFCGNDESKKMQKYLMKQQFKSFLVSNSEGLHKGYDRFQNLLSQLETHGAGVSTEDANQKFLRVFESDVKGSTRSSSSSQNVAFVSSENTSSTNEVNIAYDGSTSSGHNSQKECLHHTLMISCTPSLLINPVVAMISTRLKKFYKKIGRKLHFDAKEHVGFDKSKVKCFNYHNIRHFTRERRSKGNQDSRRRDAVNTRYKARNNGKRPAKQDKHKAMVTVDGEGVDWTGHAKDKTEDYALMAYNSSNSGSDTKMSAKDKYGLGYESQIYDGVLTYENEVFTSVFDRRSSDVEDSLVNDRFAKVKEMHASTTSESNAKTGDLDSCDSNSSIETLEYVPKPVKNEPKAVSEPKVWSDAPIIEEYESDSDDEHNTKPNNRDWDGLMSKRLGLGYGFTKKACFVCGSFSHLIRDCDFHEKRMAKQIELNKETKGEQGLPCKSAKPRPKLDDSVGLDVDSVEYMETEEAVDEGRTSNKTAKLNLDADTKVIAEEKGSGEKGESIISTARPKRISTARPKRVSTADVTISTANPEMKKEKAKEKGVAFKEVKELDRPARSVLTLKPLPTIDPKNKGKAILEEPEPKKMTRSDFDAAQVARDEEIAKQLEAKLHEEVERERQIEEQASIDYITNLYDEVQARIDADHELAVKVTHEEQEKYIVDERAKLLAEYFKRRKKQLAEEKAAAIRNKPPTRT</sequence>
<proteinExistence type="predicted"/>
<accession>A0A6L2K603</accession>
<protein>
    <submittedName>
        <fullName evidence="3">Ribonuclease H-like domain-containing protein</fullName>
    </submittedName>
</protein>
<dbReference type="EMBL" id="BKCJ010001813">
    <property type="protein sequence ID" value="GEU44202.1"/>
    <property type="molecule type" value="Genomic_DNA"/>
</dbReference>
<feature type="region of interest" description="Disordered" evidence="2">
    <location>
        <begin position="510"/>
        <end position="533"/>
    </location>
</feature>
<organism evidence="3">
    <name type="scientific">Tanacetum cinerariifolium</name>
    <name type="common">Dalmatian daisy</name>
    <name type="synonym">Chrysanthemum cinerariifolium</name>
    <dbReference type="NCBI Taxonomy" id="118510"/>
    <lineage>
        <taxon>Eukaryota</taxon>
        <taxon>Viridiplantae</taxon>
        <taxon>Streptophyta</taxon>
        <taxon>Embryophyta</taxon>
        <taxon>Tracheophyta</taxon>
        <taxon>Spermatophyta</taxon>
        <taxon>Magnoliopsida</taxon>
        <taxon>eudicotyledons</taxon>
        <taxon>Gunneridae</taxon>
        <taxon>Pentapetalae</taxon>
        <taxon>asterids</taxon>
        <taxon>campanulids</taxon>
        <taxon>Asterales</taxon>
        <taxon>Asteraceae</taxon>
        <taxon>Asteroideae</taxon>
        <taxon>Anthemideae</taxon>
        <taxon>Anthemidinae</taxon>
        <taxon>Tanacetum</taxon>
    </lineage>
</organism>
<reference evidence="3" key="1">
    <citation type="journal article" date="2019" name="Sci. Rep.">
        <title>Draft genome of Tanacetum cinerariifolium, the natural source of mosquito coil.</title>
        <authorList>
            <person name="Yamashiro T."/>
            <person name="Shiraishi A."/>
            <person name="Satake H."/>
            <person name="Nakayama K."/>
        </authorList>
    </citation>
    <scope>NUCLEOTIDE SEQUENCE</scope>
</reference>
<feature type="coiled-coil region" evidence="1">
    <location>
        <begin position="676"/>
        <end position="703"/>
    </location>
</feature>
<feature type="compositionally biased region" description="Acidic residues" evidence="2">
    <location>
        <begin position="442"/>
        <end position="452"/>
    </location>
</feature>
<feature type="compositionally biased region" description="Basic and acidic residues" evidence="2">
    <location>
        <begin position="453"/>
        <end position="464"/>
    </location>
</feature>
<evidence type="ECO:0000256" key="1">
    <source>
        <dbReference type="SAM" id="Coils"/>
    </source>
</evidence>
<dbReference type="Pfam" id="PF14223">
    <property type="entry name" value="Retrotran_gag_2"/>
    <property type="match status" value="1"/>
</dbReference>